<dbReference type="GO" id="GO:0046964">
    <property type="term" value="F:3'-phosphoadenosine 5'-phosphosulfate transmembrane transporter activity"/>
    <property type="evidence" value="ECO:0007669"/>
    <property type="project" value="TreeGrafter"/>
</dbReference>
<keyword evidence="5 8" id="KW-1133">Transmembrane helix</keyword>
<evidence type="ECO:0000256" key="3">
    <source>
        <dbReference type="ARBA" id="ARBA00022448"/>
    </source>
</evidence>
<dbReference type="PANTHER" id="PTHR10778:SF8">
    <property type="entry name" value="ADENOSINE 3'-PHOSPHO 5'-PHOSPHOSULFATE TRANSPORTER 2"/>
    <property type="match status" value="1"/>
</dbReference>
<dbReference type="GO" id="GO:0005789">
    <property type="term" value="C:endoplasmic reticulum membrane"/>
    <property type="evidence" value="ECO:0007669"/>
    <property type="project" value="TreeGrafter"/>
</dbReference>
<feature type="transmembrane region" description="Helical" evidence="8">
    <location>
        <begin position="246"/>
        <end position="265"/>
    </location>
</feature>
<evidence type="ECO:0000256" key="7">
    <source>
        <dbReference type="ARBA" id="ARBA00039669"/>
    </source>
</evidence>
<keyword evidence="4 8" id="KW-0812">Transmembrane</keyword>
<sequence length="311" mass="34667">EKQKEDNNSTECSEPGTMDLKFTSSRKYISISVPSKSQTMSPHIKSVDDVVVLGMNLSKFSKPTQFFICVSGVFMFYLIYGYLQELIFSVEGFKPFGWYLTLVQFGFYSIFGLIELQLIQDKRRRIPGKTYMIIAFLTVGTMGLSNTSLGYLNYPTQVIFKCCKLIPVMIGGVFIQGKRYNIVDVSAALCMSLGLIWFTLADSTVAPNFNLTGVVLISLALCADAVIGNVQEKAMKLHNGSNSEMLIKVCSFMSFCNTSGFVLHFPNRLFLLLQHLVQTYGYAFLFSLTGYFGISFVLALIKIFGALLAVT</sequence>
<evidence type="ECO:0000256" key="2">
    <source>
        <dbReference type="ARBA" id="ARBA00010694"/>
    </source>
</evidence>
<comment type="similarity">
    <text evidence="2">Belongs to the nucleotide-sugar transporter family. SLC35B subfamily.</text>
</comment>
<keyword evidence="10" id="KW-1185">Reference proteome</keyword>
<evidence type="ECO:0000313" key="9">
    <source>
        <dbReference type="EMBL" id="NWQ72209.1"/>
    </source>
</evidence>
<keyword evidence="3" id="KW-0813">Transport</keyword>
<feature type="transmembrane region" description="Helical" evidence="8">
    <location>
        <begin position="131"/>
        <end position="152"/>
    </location>
</feature>
<protein>
    <recommendedName>
        <fullName evidence="7">Adenosine 3'-phospho 5'-phosphosulfate transporter 2</fullName>
    </recommendedName>
</protein>
<dbReference type="PANTHER" id="PTHR10778">
    <property type="entry name" value="SOLUTE CARRIER FAMILY 35 MEMBER B"/>
    <property type="match status" value="1"/>
</dbReference>
<comment type="caution">
    <text evidence="9">The sequence shown here is derived from an EMBL/GenBank/DDBJ whole genome shotgun (WGS) entry which is preliminary data.</text>
</comment>
<feature type="transmembrane region" description="Helical" evidence="8">
    <location>
        <begin position="182"/>
        <end position="200"/>
    </location>
</feature>
<feature type="non-terminal residue" evidence="9">
    <location>
        <position position="1"/>
    </location>
</feature>
<feature type="transmembrane region" description="Helical" evidence="8">
    <location>
        <begin position="158"/>
        <end position="175"/>
    </location>
</feature>
<dbReference type="InterPro" id="IPR013657">
    <property type="entry name" value="SCL35B1-4/HUT1"/>
</dbReference>
<dbReference type="AlphaFoldDB" id="A0A7K4RG08"/>
<feature type="transmembrane region" description="Helical" evidence="8">
    <location>
        <begin position="206"/>
        <end position="226"/>
    </location>
</feature>
<dbReference type="Proteomes" id="UP000556200">
    <property type="component" value="Unassembled WGS sequence"/>
</dbReference>
<dbReference type="EMBL" id="VYZA01004142">
    <property type="protein sequence ID" value="NWQ72209.1"/>
    <property type="molecule type" value="Genomic_DNA"/>
</dbReference>
<feature type="transmembrane region" description="Helical" evidence="8">
    <location>
        <begin position="285"/>
        <end position="310"/>
    </location>
</feature>
<evidence type="ECO:0000256" key="4">
    <source>
        <dbReference type="ARBA" id="ARBA00022692"/>
    </source>
</evidence>
<comment type="subcellular location">
    <subcellularLocation>
        <location evidence="1">Membrane</location>
        <topology evidence="1">Multi-pass membrane protein</topology>
    </subcellularLocation>
</comment>
<evidence type="ECO:0000313" key="10">
    <source>
        <dbReference type="Proteomes" id="UP000556200"/>
    </source>
</evidence>
<organism evidence="9 10">
    <name type="scientific">Neopipo cinnamomea</name>
    <dbReference type="NCBI Taxonomy" id="456388"/>
    <lineage>
        <taxon>Eukaryota</taxon>
        <taxon>Metazoa</taxon>
        <taxon>Chordata</taxon>
        <taxon>Craniata</taxon>
        <taxon>Vertebrata</taxon>
        <taxon>Euteleostomi</taxon>
        <taxon>Archelosauria</taxon>
        <taxon>Archosauria</taxon>
        <taxon>Dinosauria</taxon>
        <taxon>Saurischia</taxon>
        <taxon>Theropoda</taxon>
        <taxon>Coelurosauria</taxon>
        <taxon>Aves</taxon>
        <taxon>Neognathae</taxon>
        <taxon>Neoaves</taxon>
        <taxon>Telluraves</taxon>
        <taxon>Australaves</taxon>
        <taxon>Passeriformes</taxon>
        <taxon>Tyrannidae</taxon>
        <taxon>Neopipo</taxon>
    </lineage>
</organism>
<keyword evidence="6 8" id="KW-0472">Membrane</keyword>
<feature type="transmembrane region" description="Helical" evidence="8">
    <location>
        <begin position="96"/>
        <end position="119"/>
    </location>
</feature>
<evidence type="ECO:0000256" key="1">
    <source>
        <dbReference type="ARBA" id="ARBA00004141"/>
    </source>
</evidence>
<dbReference type="GO" id="GO:0000139">
    <property type="term" value="C:Golgi membrane"/>
    <property type="evidence" value="ECO:0007669"/>
    <property type="project" value="TreeGrafter"/>
</dbReference>
<evidence type="ECO:0000256" key="8">
    <source>
        <dbReference type="SAM" id="Phobius"/>
    </source>
</evidence>
<dbReference type="Pfam" id="PF08449">
    <property type="entry name" value="UAA"/>
    <property type="match status" value="1"/>
</dbReference>
<evidence type="ECO:0000256" key="5">
    <source>
        <dbReference type="ARBA" id="ARBA00022989"/>
    </source>
</evidence>
<accession>A0A7K4RG08</accession>
<name>A0A7K4RG08_9TYRA</name>
<evidence type="ECO:0000256" key="6">
    <source>
        <dbReference type="ARBA" id="ARBA00023136"/>
    </source>
</evidence>
<reference evidence="9 10" key="1">
    <citation type="submission" date="2019-09" db="EMBL/GenBank/DDBJ databases">
        <title>Bird 10,000 Genomes (B10K) Project - Family phase.</title>
        <authorList>
            <person name="Zhang G."/>
        </authorList>
    </citation>
    <scope>NUCLEOTIDE SEQUENCE [LARGE SCALE GENOMIC DNA]</scope>
    <source>
        <strain evidence="9">B10K-DU-004-15</strain>
        <tissue evidence="9">Mixed tissue sample</tissue>
    </source>
</reference>
<gene>
    <name evidence="9" type="primary">Slc35b3</name>
    <name evidence="9" type="ORF">NEOCIN_R05670</name>
</gene>
<feature type="transmembrane region" description="Helical" evidence="8">
    <location>
        <begin position="66"/>
        <end position="84"/>
    </location>
</feature>
<feature type="non-terminal residue" evidence="9">
    <location>
        <position position="311"/>
    </location>
</feature>
<proteinExistence type="inferred from homology"/>